<evidence type="ECO:0000259" key="3">
    <source>
        <dbReference type="Pfam" id="PF23750"/>
    </source>
</evidence>
<evidence type="ECO:0000256" key="1">
    <source>
        <dbReference type="SAM" id="MobiDB-lite"/>
    </source>
</evidence>
<reference evidence="4 5" key="1">
    <citation type="submission" date="2020-10" db="EMBL/GenBank/DDBJ databases">
        <title>ChiBAC.</title>
        <authorList>
            <person name="Zenner C."/>
            <person name="Hitch T.C.A."/>
            <person name="Clavel T."/>
        </authorList>
    </citation>
    <scope>NUCLEOTIDE SEQUENCE [LARGE SCALE GENOMIC DNA]</scope>
    <source>
        <strain evidence="4 5">DSM 108706</strain>
    </source>
</reference>
<name>A0ABR9QVB6_9FIRM</name>
<dbReference type="RefSeq" id="WP_226384470.1">
    <property type="nucleotide sequence ID" value="NZ_JADCKA010000001.1"/>
</dbReference>
<accession>A0ABR9QVB6</accession>
<organism evidence="4 5">
    <name type="scientific">Gallibacter intestinalis</name>
    <dbReference type="NCBI Taxonomy" id="2779356"/>
    <lineage>
        <taxon>Bacteria</taxon>
        <taxon>Bacillati</taxon>
        <taxon>Bacillota</taxon>
        <taxon>Clostridia</taxon>
        <taxon>Eubacteriales</taxon>
        <taxon>Eubacteriaceae</taxon>
        <taxon>Gallibacter</taxon>
    </lineage>
</organism>
<keyword evidence="2" id="KW-0472">Membrane</keyword>
<evidence type="ECO:0000256" key="2">
    <source>
        <dbReference type="SAM" id="Phobius"/>
    </source>
</evidence>
<keyword evidence="2" id="KW-0812">Transmembrane</keyword>
<dbReference type="Proteomes" id="UP001516588">
    <property type="component" value="Unassembled WGS sequence"/>
</dbReference>
<feature type="region of interest" description="Disordered" evidence="1">
    <location>
        <begin position="171"/>
        <end position="204"/>
    </location>
</feature>
<evidence type="ECO:0000313" key="5">
    <source>
        <dbReference type="Proteomes" id="UP001516588"/>
    </source>
</evidence>
<proteinExistence type="predicted"/>
<dbReference type="Pfam" id="PF23750">
    <property type="entry name" value="RsgI_M"/>
    <property type="match status" value="1"/>
</dbReference>
<feature type="transmembrane region" description="Helical" evidence="2">
    <location>
        <begin position="48"/>
        <end position="69"/>
    </location>
</feature>
<comment type="caution">
    <text evidence="4">The sequence shown here is derived from an EMBL/GenBank/DDBJ whole genome shotgun (WGS) entry which is preliminary data.</text>
</comment>
<protein>
    <recommendedName>
        <fullName evidence="3">Anti-sigma factor RsgI-like middle domain-containing protein</fullName>
    </recommendedName>
</protein>
<evidence type="ECO:0000313" key="4">
    <source>
        <dbReference type="EMBL" id="MBE5034805.1"/>
    </source>
</evidence>
<sequence>MNKIEKAFGNIKADDALKEATFEKVAAQMRTRPEKSKVVKQRKNARRFAAVAAVLVVALVFAGGGYHVYAKPVSYITMNVNPSVELGINRWDKVVECTGLNDDGSELLNRVDVKGLNYKNAMEELIGDEQIQSCINKGDEFAFSVTSEDDSMVNEVESICSGHGMKYHCNREGNGTGEHHGQNSEINSNGGNGQNGGHGHRHGR</sequence>
<keyword evidence="5" id="KW-1185">Reference proteome</keyword>
<keyword evidence="2" id="KW-1133">Transmembrane helix</keyword>
<gene>
    <name evidence="4" type="ORF">INF20_00680</name>
</gene>
<feature type="domain" description="Anti-sigma factor RsgI-like middle" evidence="3">
    <location>
        <begin position="73"/>
        <end position="156"/>
    </location>
</feature>
<dbReference type="InterPro" id="IPR055431">
    <property type="entry name" value="RsgI_M"/>
</dbReference>
<dbReference type="EMBL" id="JADCKA010000001">
    <property type="protein sequence ID" value="MBE5034805.1"/>
    <property type="molecule type" value="Genomic_DNA"/>
</dbReference>